<dbReference type="Proteomes" id="UP000823399">
    <property type="component" value="Unassembled WGS sequence"/>
</dbReference>
<comment type="caution">
    <text evidence="2">The sequence shown here is derived from an EMBL/GenBank/DDBJ whole genome shotgun (WGS) entry which is preliminary data.</text>
</comment>
<dbReference type="RefSeq" id="XP_041295330.1">
    <property type="nucleotide sequence ID" value="XM_041443063.1"/>
</dbReference>
<feature type="compositionally biased region" description="Polar residues" evidence="1">
    <location>
        <begin position="1"/>
        <end position="10"/>
    </location>
</feature>
<dbReference type="AlphaFoldDB" id="A0A9P7JWH3"/>
<proteinExistence type="predicted"/>
<dbReference type="EMBL" id="JABBWM010000014">
    <property type="protein sequence ID" value="KAG2112531.1"/>
    <property type="molecule type" value="Genomic_DNA"/>
</dbReference>
<accession>A0A9P7JWH3</accession>
<name>A0A9P7JWH3_9AGAM</name>
<sequence>MSASPQNPAPQWSVHPQHAACTNRPPTLSSLPTTALYNARPSTQVVCAPPSTLPAPTGLPPYHPCPPLPSTMPTPALKWSVHPRHAICTNWPPTLSSLPTTALYNAHPSTQVVCAPPARYLHQPASQFIILAISNHIPQCPTLPGLSYLPTHTHHLGIALFIFWTSQVLAYAHRVIAWESHHSDVKFHGHVNTASAILSICCFLERAERQEVAAVSLDARRQRMQTVRLKSKVCLLILVACF</sequence>
<keyword evidence="3" id="KW-1185">Reference proteome</keyword>
<dbReference type="GeneID" id="64705322"/>
<dbReference type="OrthoDB" id="10545675at2759"/>
<reference evidence="2" key="1">
    <citation type="journal article" date="2020" name="New Phytol.">
        <title>Comparative genomics reveals dynamic genome evolution in host specialist ectomycorrhizal fungi.</title>
        <authorList>
            <person name="Lofgren L.A."/>
            <person name="Nguyen N.H."/>
            <person name="Vilgalys R."/>
            <person name="Ruytinx J."/>
            <person name="Liao H.L."/>
            <person name="Branco S."/>
            <person name="Kuo A."/>
            <person name="LaButti K."/>
            <person name="Lipzen A."/>
            <person name="Andreopoulos W."/>
            <person name="Pangilinan J."/>
            <person name="Riley R."/>
            <person name="Hundley H."/>
            <person name="Na H."/>
            <person name="Barry K."/>
            <person name="Grigoriev I.V."/>
            <person name="Stajich J.E."/>
            <person name="Kennedy P.G."/>
        </authorList>
    </citation>
    <scope>NUCLEOTIDE SEQUENCE</scope>
    <source>
        <strain evidence="2">FC423</strain>
    </source>
</reference>
<gene>
    <name evidence="2" type="ORF">F5147DRAFT_791050</name>
</gene>
<evidence type="ECO:0000313" key="3">
    <source>
        <dbReference type="Proteomes" id="UP000823399"/>
    </source>
</evidence>
<feature type="region of interest" description="Disordered" evidence="1">
    <location>
        <begin position="1"/>
        <end position="25"/>
    </location>
</feature>
<protein>
    <submittedName>
        <fullName evidence="2">Uncharacterized protein</fullName>
    </submittedName>
</protein>
<evidence type="ECO:0000313" key="2">
    <source>
        <dbReference type="EMBL" id="KAG2112531.1"/>
    </source>
</evidence>
<organism evidence="2 3">
    <name type="scientific">Suillus discolor</name>
    <dbReference type="NCBI Taxonomy" id="1912936"/>
    <lineage>
        <taxon>Eukaryota</taxon>
        <taxon>Fungi</taxon>
        <taxon>Dikarya</taxon>
        <taxon>Basidiomycota</taxon>
        <taxon>Agaricomycotina</taxon>
        <taxon>Agaricomycetes</taxon>
        <taxon>Agaricomycetidae</taxon>
        <taxon>Boletales</taxon>
        <taxon>Suillineae</taxon>
        <taxon>Suillaceae</taxon>
        <taxon>Suillus</taxon>
    </lineage>
</organism>
<evidence type="ECO:0000256" key="1">
    <source>
        <dbReference type="SAM" id="MobiDB-lite"/>
    </source>
</evidence>